<gene>
    <name evidence="3" type="ordered locus">Sulac_2519</name>
</gene>
<name>G8TW54_SULAD</name>
<dbReference type="KEGG" id="sap:Sulac_2519"/>
<dbReference type="Proteomes" id="UP000005439">
    <property type="component" value="Chromosome"/>
</dbReference>
<proteinExistence type="predicted"/>
<evidence type="ECO:0000256" key="1">
    <source>
        <dbReference type="SAM" id="MobiDB-lite"/>
    </source>
</evidence>
<evidence type="ECO:0000256" key="2">
    <source>
        <dbReference type="SAM" id="Phobius"/>
    </source>
</evidence>
<feature type="region of interest" description="Disordered" evidence="1">
    <location>
        <begin position="202"/>
        <end position="229"/>
    </location>
</feature>
<accession>G8TW54</accession>
<dbReference type="AlphaFoldDB" id="G8TW54"/>
<evidence type="ECO:0000313" key="4">
    <source>
        <dbReference type="Proteomes" id="UP000005439"/>
    </source>
</evidence>
<keyword evidence="4" id="KW-1185">Reference proteome</keyword>
<organism evidence="3 4">
    <name type="scientific">Sulfobacillus acidophilus (strain ATCC 700253 / DSM 10332 / NAL)</name>
    <dbReference type="NCBI Taxonomy" id="679936"/>
    <lineage>
        <taxon>Bacteria</taxon>
        <taxon>Bacillati</taxon>
        <taxon>Bacillota</taxon>
        <taxon>Clostridia</taxon>
        <taxon>Eubacteriales</taxon>
        <taxon>Clostridiales Family XVII. Incertae Sedis</taxon>
        <taxon>Sulfobacillus</taxon>
    </lineage>
</organism>
<keyword evidence="2" id="KW-0472">Membrane</keyword>
<feature type="transmembrane region" description="Helical" evidence="2">
    <location>
        <begin position="6"/>
        <end position="24"/>
    </location>
</feature>
<dbReference type="HOGENOM" id="CLU_1160623_0_0_9"/>
<evidence type="ECO:0000313" key="3">
    <source>
        <dbReference type="EMBL" id="AEW05981.1"/>
    </source>
</evidence>
<keyword evidence="2" id="KW-1133">Transmembrane helix</keyword>
<dbReference type="PATRIC" id="fig|679936.5.peg.2607"/>
<reference evidence="3 4" key="2">
    <citation type="journal article" date="2012" name="Stand. Genomic Sci.">
        <title>Complete genome sequence of the moderately thermophilic mineral-sulfide-oxidizing firmicute Sulfobacillus acidophilus type strain (NAL(T)).</title>
        <authorList>
            <person name="Anderson I."/>
            <person name="Chertkov O."/>
            <person name="Chen A."/>
            <person name="Saunders E."/>
            <person name="Lapidus A."/>
            <person name="Nolan M."/>
            <person name="Lucas S."/>
            <person name="Hammon N."/>
            <person name="Deshpande S."/>
            <person name="Cheng J.F."/>
            <person name="Han C."/>
            <person name="Tapia R."/>
            <person name="Goodwin L.A."/>
            <person name="Pitluck S."/>
            <person name="Liolios K."/>
            <person name="Pagani I."/>
            <person name="Ivanova N."/>
            <person name="Mikhailova N."/>
            <person name="Pati A."/>
            <person name="Palaniappan K."/>
            <person name="Land M."/>
            <person name="Pan C."/>
            <person name="Rohde M."/>
            <person name="Pukall R."/>
            <person name="Goker M."/>
            <person name="Detter J.C."/>
            <person name="Woyke T."/>
            <person name="Bristow J."/>
            <person name="Eisen J.A."/>
            <person name="Markowitz V."/>
            <person name="Hugenholtz P."/>
            <person name="Kyrpides N.C."/>
            <person name="Klenk H.P."/>
            <person name="Mavromatis K."/>
        </authorList>
    </citation>
    <scope>NUCLEOTIDE SEQUENCE [LARGE SCALE GENOMIC DNA]</scope>
    <source>
        <strain evidence="4">ATCC 700253 / DSM 10332 / NAL</strain>
    </source>
</reference>
<sequence>MGIRQWAVYGVGGVALVLIVGHVVEASRRETPLPALSARQIWRAAQSAVATEPFGETLAVSGPHQPPVWENLYENGPSSWRLETLSTSGLPVTVSARQGTVVGLWTYRPTGVTTRLWSGIAGAPDPWASALSWSWQSGWQPRVRMTDIQGLRAYEVQFRPLRPAPSAPEVWWWFQAPYMIPLGVRWQMGHVTWQAMPLVFTNGSPDTSADPPPSLHPRRQTGRASPAGLWAWPFNGQMP</sequence>
<dbReference type="STRING" id="679936.Sulac_2519"/>
<dbReference type="EMBL" id="CP003179">
    <property type="protein sequence ID" value="AEW05981.1"/>
    <property type="molecule type" value="Genomic_DNA"/>
</dbReference>
<protein>
    <submittedName>
        <fullName evidence="3">Uncharacterized protein</fullName>
    </submittedName>
</protein>
<keyword evidence="2" id="KW-0812">Transmembrane</keyword>
<reference evidence="4" key="1">
    <citation type="submission" date="2011-12" db="EMBL/GenBank/DDBJ databases">
        <title>The complete genome of chromosome of Sulfobacillus acidophilus DSM 10332.</title>
        <authorList>
            <person name="Lucas S."/>
            <person name="Han J."/>
            <person name="Lapidus A."/>
            <person name="Bruce D."/>
            <person name="Goodwin L."/>
            <person name="Pitluck S."/>
            <person name="Peters L."/>
            <person name="Kyrpides N."/>
            <person name="Mavromatis K."/>
            <person name="Ivanova N."/>
            <person name="Mikhailova N."/>
            <person name="Chertkov O."/>
            <person name="Saunders E."/>
            <person name="Detter J.C."/>
            <person name="Tapia R."/>
            <person name="Han C."/>
            <person name="Land M."/>
            <person name="Hauser L."/>
            <person name="Markowitz V."/>
            <person name="Cheng J.-F."/>
            <person name="Hugenholtz P."/>
            <person name="Woyke T."/>
            <person name="Wu D."/>
            <person name="Pukall R."/>
            <person name="Gehrich-Schroeter G."/>
            <person name="Schneider S."/>
            <person name="Klenk H.-P."/>
            <person name="Eisen J.A."/>
        </authorList>
    </citation>
    <scope>NUCLEOTIDE SEQUENCE [LARGE SCALE GENOMIC DNA]</scope>
    <source>
        <strain evidence="4">ATCC 700253 / DSM 10332 / NAL</strain>
    </source>
</reference>